<dbReference type="Proteomes" id="UP000195570">
    <property type="component" value="Unassembled WGS sequence"/>
</dbReference>
<feature type="transmembrane region" description="Helical" evidence="6">
    <location>
        <begin position="117"/>
        <end position="137"/>
    </location>
</feature>
<dbReference type="GO" id="GO:0045332">
    <property type="term" value="P:phospholipid translocation"/>
    <property type="evidence" value="ECO:0007669"/>
    <property type="project" value="TreeGrafter"/>
</dbReference>
<evidence type="ECO:0000313" key="8">
    <source>
        <dbReference type="EMBL" id="SCU66832.1"/>
    </source>
</evidence>
<dbReference type="InterPro" id="IPR018247">
    <property type="entry name" value="EF_Hand_1_Ca_BS"/>
</dbReference>
<organism evidence="8 9">
    <name type="scientific">Trypanosoma equiperdum</name>
    <dbReference type="NCBI Taxonomy" id="5694"/>
    <lineage>
        <taxon>Eukaryota</taxon>
        <taxon>Discoba</taxon>
        <taxon>Euglenozoa</taxon>
        <taxon>Kinetoplastea</taxon>
        <taxon>Metakinetoplastina</taxon>
        <taxon>Trypanosomatida</taxon>
        <taxon>Trypanosomatidae</taxon>
        <taxon>Trypanosoma</taxon>
    </lineage>
</organism>
<dbReference type="Pfam" id="PF04193">
    <property type="entry name" value="PQ-loop"/>
    <property type="match status" value="1"/>
</dbReference>
<feature type="transmembrane region" description="Helical" evidence="6">
    <location>
        <begin position="289"/>
        <end position="309"/>
    </location>
</feature>
<keyword evidence="7" id="KW-0732">Signal</keyword>
<dbReference type="VEuPathDB" id="TriTrypDB:TEOVI_000034400"/>
<dbReference type="Gene3D" id="1.20.1280.290">
    <property type="match status" value="1"/>
</dbReference>
<keyword evidence="3 6" id="KW-1133">Transmembrane helix</keyword>
<name>A0A1G4I4T8_TRYEQ</name>
<evidence type="ECO:0000256" key="5">
    <source>
        <dbReference type="SAM" id="MobiDB-lite"/>
    </source>
</evidence>
<comment type="caution">
    <text evidence="8">The sequence shown here is derived from an EMBL/GenBank/DDBJ whole genome shotgun (WGS) entry which is preliminary data.</text>
</comment>
<dbReference type="FunFam" id="1.20.1280.290:FF:000005">
    <property type="entry name" value="PQ-loop repeat-containing protein 1"/>
    <property type="match status" value="1"/>
</dbReference>
<reference evidence="8" key="1">
    <citation type="submission" date="2016-09" db="EMBL/GenBank/DDBJ databases">
        <authorList>
            <person name="Hebert L."/>
            <person name="Moumen B."/>
        </authorList>
    </citation>
    <scope>NUCLEOTIDE SEQUENCE [LARGE SCALE GENOMIC DNA]</scope>
    <source>
        <strain evidence="8">OVI</strain>
    </source>
</reference>
<evidence type="ECO:0000256" key="6">
    <source>
        <dbReference type="SAM" id="Phobius"/>
    </source>
</evidence>
<dbReference type="PANTHER" id="PTHR14856:SF9">
    <property type="entry name" value="PQ-LOOP REPEAT-CONTAINING PROTEIN 1"/>
    <property type="match status" value="1"/>
</dbReference>
<gene>
    <name evidence="8" type="ORF">TEOVI_000034400</name>
</gene>
<keyword evidence="9" id="KW-1185">Reference proteome</keyword>
<dbReference type="GeneID" id="92374284"/>
<evidence type="ECO:0000256" key="7">
    <source>
        <dbReference type="SAM" id="SignalP"/>
    </source>
</evidence>
<proteinExistence type="predicted"/>
<accession>A0A1G4I4T8</accession>
<dbReference type="InterPro" id="IPR052241">
    <property type="entry name" value="SLC66/Scramblase_ANY1"/>
</dbReference>
<dbReference type="GO" id="GO:0016020">
    <property type="term" value="C:membrane"/>
    <property type="evidence" value="ECO:0007669"/>
    <property type="project" value="UniProtKB-SubCell"/>
</dbReference>
<dbReference type="AlphaFoldDB" id="A0A1G4I4T8"/>
<evidence type="ECO:0000256" key="4">
    <source>
        <dbReference type="ARBA" id="ARBA00023136"/>
    </source>
</evidence>
<keyword evidence="4 6" id="KW-0472">Membrane</keyword>
<feature type="transmembrane region" description="Helical" evidence="6">
    <location>
        <begin position="93"/>
        <end position="111"/>
    </location>
</feature>
<dbReference type="PANTHER" id="PTHR14856">
    <property type="entry name" value="PQ-LOOP REPEAT-CONTAINING PROTEIN 1-LIKE PROTEIN"/>
    <property type="match status" value="1"/>
</dbReference>
<dbReference type="GO" id="GO:0042147">
    <property type="term" value="P:retrograde transport, endosome to Golgi"/>
    <property type="evidence" value="ECO:0007669"/>
    <property type="project" value="TreeGrafter"/>
</dbReference>
<evidence type="ECO:0000256" key="2">
    <source>
        <dbReference type="ARBA" id="ARBA00022692"/>
    </source>
</evidence>
<evidence type="ECO:0000313" key="9">
    <source>
        <dbReference type="Proteomes" id="UP000195570"/>
    </source>
</evidence>
<dbReference type="EMBL" id="CZPT02000621">
    <property type="protein sequence ID" value="SCU66832.1"/>
    <property type="molecule type" value="Genomic_DNA"/>
</dbReference>
<dbReference type="PROSITE" id="PS00018">
    <property type="entry name" value="EF_HAND_1"/>
    <property type="match status" value="1"/>
</dbReference>
<dbReference type="SMART" id="SM00679">
    <property type="entry name" value="CTNS"/>
    <property type="match status" value="1"/>
</dbReference>
<feature type="signal peptide" evidence="7">
    <location>
        <begin position="1"/>
        <end position="31"/>
    </location>
</feature>
<comment type="subcellular location">
    <subcellularLocation>
        <location evidence="1">Membrane</location>
        <topology evidence="1">Multi-pass membrane protein</topology>
    </subcellularLocation>
</comment>
<feature type="transmembrane region" description="Helical" evidence="6">
    <location>
        <begin position="315"/>
        <end position="337"/>
    </location>
</feature>
<feature type="transmembrane region" description="Helical" evidence="6">
    <location>
        <begin position="231"/>
        <end position="253"/>
    </location>
</feature>
<dbReference type="GO" id="GO:0005829">
    <property type="term" value="C:cytosol"/>
    <property type="evidence" value="ECO:0007669"/>
    <property type="project" value="GOC"/>
</dbReference>
<evidence type="ECO:0000256" key="3">
    <source>
        <dbReference type="ARBA" id="ARBA00022989"/>
    </source>
</evidence>
<feature type="transmembrane region" description="Helical" evidence="6">
    <location>
        <begin position="259"/>
        <end position="277"/>
    </location>
</feature>
<keyword evidence="2 6" id="KW-0812">Transmembrane</keyword>
<feature type="chain" id="PRO_5009235191" evidence="7">
    <location>
        <begin position="32"/>
        <end position="399"/>
    </location>
</feature>
<sequence>METTPTFSERFRSFLRLASALILLLALHAYASLDGGPSPTSTSTPKADENTTNTVSSKELVSLLFSIGMIFGPHIGYLVQLYEMNKTGIIDGYSPLVSVILLVSNDIRILYFMGNPYALPLLFQSAVAVAVHMVLLVRLLCIRQCSMIGIDAPVGSVENGSQVRKTVDETICIDQSELQPPQISPDDSSSYATVADRVPFLQGPLHWLDHHIVRLEESVLSHTPSAFTRRCVMMGLGMFMTTLLYYLIMIPAWKDAPQVVGYTALIFEAMLLVPQILRNHRRKCTEGLSLILLVTWVIGDIIKLVYFIVYEQPVPFLVCSGIQLTTDLIVIAQVVVYKCRGRRPSVSAGAADTHGGVPPSPASGEAAVAPVGALETAGWNDAAHVGKDVEERRSPVRRE</sequence>
<dbReference type="GO" id="GO:0005802">
    <property type="term" value="C:trans-Golgi network"/>
    <property type="evidence" value="ECO:0007669"/>
    <property type="project" value="TreeGrafter"/>
</dbReference>
<dbReference type="InterPro" id="IPR006603">
    <property type="entry name" value="PQ-loop_rpt"/>
</dbReference>
<protein>
    <submittedName>
        <fullName evidence="8">PQ loop repeat, putative</fullName>
    </submittedName>
</protein>
<dbReference type="RefSeq" id="XP_067078233.1">
    <property type="nucleotide sequence ID" value="XM_067222132.1"/>
</dbReference>
<evidence type="ECO:0000256" key="1">
    <source>
        <dbReference type="ARBA" id="ARBA00004141"/>
    </source>
</evidence>
<feature type="transmembrane region" description="Helical" evidence="6">
    <location>
        <begin position="60"/>
        <end position="81"/>
    </location>
</feature>
<dbReference type="GO" id="GO:0005768">
    <property type="term" value="C:endosome"/>
    <property type="evidence" value="ECO:0007669"/>
    <property type="project" value="TreeGrafter"/>
</dbReference>
<feature type="region of interest" description="Disordered" evidence="5">
    <location>
        <begin position="345"/>
        <end position="367"/>
    </location>
</feature>